<dbReference type="InParanoid" id="Q6BUI6"/>
<organism evidence="6 7">
    <name type="scientific">Debaryomyces hansenii (strain ATCC 36239 / CBS 767 / BCRC 21394 / JCM 1990 / NBRC 0083 / IGC 2968)</name>
    <name type="common">Yeast</name>
    <name type="synonym">Torulaspora hansenii</name>
    <dbReference type="NCBI Taxonomy" id="284592"/>
    <lineage>
        <taxon>Eukaryota</taxon>
        <taxon>Fungi</taxon>
        <taxon>Dikarya</taxon>
        <taxon>Ascomycota</taxon>
        <taxon>Saccharomycotina</taxon>
        <taxon>Pichiomycetes</taxon>
        <taxon>Debaryomycetaceae</taxon>
        <taxon>Debaryomyces</taxon>
    </lineage>
</organism>
<gene>
    <name evidence="6" type="ordered locus">DEHA2C10362g</name>
</gene>
<dbReference type="PROSITE" id="PS00109">
    <property type="entry name" value="PROTEIN_KINASE_TYR"/>
    <property type="match status" value="1"/>
</dbReference>
<reference evidence="6 7" key="1">
    <citation type="journal article" date="2004" name="Nature">
        <title>Genome evolution in yeasts.</title>
        <authorList>
            <consortium name="Genolevures"/>
            <person name="Dujon B."/>
            <person name="Sherman D."/>
            <person name="Fischer G."/>
            <person name="Durrens P."/>
            <person name="Casaregola S."/>
            <person name="Lafontaine I."/>
            <person name="de Montigny J."/>
            <person name="Marck C."/>
            <person name="Neuveglise C."/>
            <person name="Talla E."/>
            <person name="Goffard N."/>
            <person name="Frangeul L."/>
            <person name="Aigle M."/>
            <person name="Anthouard V."/>
            <person name="Babour A."/>
            <person name="Barbe V."/>
            <person name="Barnay S."/>
            <person name="Blanchin S."/>
            <person name="Beckerich J.M."/>
            <person name="Beyne E."/>
            <person name="Bleykasten C."/>
            <person name="Boisrame A."/>
            <person name="Boyer J."/>
            <person name="Cattolico L."/>
            <person name="Confanioleri F."/>
            <person name="de Daruvar A."/>
            <person name="Despons L."/>
            <person name="Fabre E."/>
            <person name="Fairhead C."/>
            <person name="Ferry-Dumazet H."/>
            <person name="Groppi A."/>
            <person name="Hantraye F."/>
            <person name="Hennequin C."/>
            <person name="Jauniaux N."/>
            <person name="Joyet P."/>
            <person name="Kachouri R."/>
            <person name="Kerrest A."/>
            <person name="Koszul R."/>
            <person name="Lemaire M."/>
            <person name="Lesur I."/>
            <person name="Ma L."/>
            <person name="Muller H."/>
            <person name="Nicaud J.M."/>
            <person name="Nikolski M."/>
            <person name="Oztas S."/>
            <person name="Ozier-Kalogeropoulos O."/>
            <person name="Pellenz S."/>
            <person name="Potier S."/>
            <person name="Richard G.F."/>
            <person name="Straub M.L."/>
            <person name="Suleau A."/>
            <person name="Swennene D."/>
            <person name="Tekaia F."/>
            <person name="Wesolowski-Louvel M."/>
            <person name="Westhof E."/>
            <person name="Wirth B."/>
            <person name="Zeniou-Meyer M."/>
            <person name="Zivanovic I."/>
            <person name="Bolotin-Fukuhara M."/>
            <person name="Thierry A."/>
            <person name="Bouchier C."/>
            <person name="Caudron B."/>
            <person name="Scarpelli C."/>
            <person name="Gaillardin C."/>
            <person name="Weissenbach J."/>
            <person name="Wincker P."/>
            <person name="Souciet J.L."/>
        </authorList>
    </citation>
    <scope>NUCLEOTIDE SEQUENCE [LARGE SCALE GENOMIC DNA]</scope>
    <source>
        <strain evidence="7">ATCC 36239 / CBS 767 / BCRC 21394 / JCM 1990 / NBRC 0083 / IGC 2968</strain>
    </source>
</reference>
<dbReference type="RefSeq" id="XP_458133.2">
    <property type="nucleotide sequence ID" value="XM_458133.1"/>
</dbReference>
<sequence>MAEHSNDLASQHPLYLAMCKCIEDELEMYDYHDFYPGWGVMTMNYRILIQELFKVENCEVASFIREIRDQYSDFITDFKRNYLQQIKRLFRLILSLPMCEYEIEDMGRYSSSNNKGSSNKYSKQFPEFKCDDGYLKELEKDEVAHIVREIFSRTDNRSLGKTLIGFAFREYELIPRDGTLEGSFKDAFVRYLIRPICSMLWVALNIETKVETERPAAWRRVVPVGVHLSTRTDIVISKGNSVYCVIETKKYPLLPKYNGNPLDGIRSLFSDQENITKQLICEMLYFKTDKGILTDSYTSVFVELDLDSFERNVHNSRDVKTDNESKIIPIRYMIRDCHSAKPTLRESLLSFIYNSVEEDSQMVIKQERVHRLEEHLKLSGKTLMKAVSSDDSDDQSEGSGSRPGTRDTDMSTLNQSEGSGSRPSTRGTNVSTMEDISEDIGEEGEDMGEEISIDIPSNSNSLYVQYGDDLNTQFIKLESIYFKKSLLESVDANEVVVAKVYDPRNMNRDQHKISTSEQRRYICDEWHNTEKVCYSILSQDTEFNSCYVRQKFGKIIITIEKSYVAKGYFNLFRYIEKVPLPKDRETYEKAKRQLEIVHRNGIVHRDIREDNLLYTKQGLVYIVDFTHAKAKVNIYDNGSDQDDFDKLEGIFL</sequence>
<evidence type="ECO:0000256" key="1">
    <source>
        <dbReference type="ARBA" id="ARBA00012513"/>
    </source>
</evidence>
<comment type="catalytic activity">
    <reaction evidence="3">
        <text>L-seryl-[protein] + ATP = O-phospho-L-seryl-[protein] + ADP + H(+)</text>
        <dbReference type="Rhea" id="RHEA:17989"/>
        <dbReference type="Rhea" id="RHEA-COMP:9863"/>
        <dbReference type="Rhea" id="RHEA-COMP:11604"/>
        <dbReference type="ChEBI" id="CHEBI:15378"/>
        <dbReference type="ChEBI" id="CHEBI:29999"/>
        <dbReference type="ChEBI" id="CHEBI:30616"/>
        <dbReference type="ChEBI" id="CHEBI:83421"/>
        <dbReference type="ChEBI" id="CHEBI:456216"/>
        <dbReference type="EC" id="2.7.11.1"/>
    </reaction>
</comment>
<dbReference type="GO" id="GO:0004674">
    <property type="term" value="F:protein serine/threonine kinase activity"/>
    <property type="evidence" value="ECO:0007669"/>
    <property type="project" value="UniProtKB-EC"/>
</dbReference>
<dbReference type="HOGENOM" id="CLU_432121_0_0_1"/>
<dbReference type="Gene3D" id="1.10.510.10">
    <property type="entry name" value="Transferase(Phosphotransferase) domain 1"/>
    <property type="match status" value="1"/>
</dbReference>
<dbReference type="EC" id="2.7.11.1" evidence="1"/>
<dbReference type="AlphaFoldDB" id="Q6BUI6"/>
<evidence type="ECO:0000256" key="3">
    <source>
        <dbReference type="ARBA" id="ARBA00048679"/>
    </source>
</evidence>
<evidence type="ECO:0000259" key="5">
    <source>
        <dbReference type="PROSITE" id="PS50011"/>
    </source>
</evidence>
<evidence type="ECO:0000256" key="4">
    <source>
        <dbReference type="SAM" id="MobiDB-lite"/>
    </source>
</evidence>
<dbReference type="VEuPathDB" id="FungiDB:DEHA2C10362g"/>
<dbReference type="STRING" id="284592.Q6BUI6"/>
<dbReference type="GeneID" id="2900015"/>
<evidence type="ECO:0000313" key="7">
    <source>
        <dbReference type="Proteomes" id="UP000000599"/>
    </source>
</evidence>
<dbReference type="InterPro" id="IPR008266">
    <property type="entry name" value="Tyr_kinase_AS"/>
</dbReference>
<feature type="compositionally biased region" description="Polar residues" evidence="4">
    <location>
        <begin position="410"/>
        <end position="432"/>
    </location>
</feature>
<comment type="catalytic activity">
    <reaction evidence="2">
        <text>L-threonyl-[protein] + ATP = O-phospho-L-threonyl-[protein] + ADP + H(+)</text>
        <dbReference type="Rhea" id="RHEA:46608"/>
        <dbReference type="Rhea" id="RHEA-COMP:11060"/>
        <dbReference type="Rhea" id="RHEA-COMP:11605"/>
        <dbReference type="ChEBI" id="CHEBI:15378"/>
        <dbReference type="ChEBI" id="CHEBI:30013"/>
        <dbReference type="ChEBI" id="CHEBI:30616"/>
        <dbReference type="ChEBI" id="CHEBI:61977"/>
        <dbReference type="ChEBI" id="CHEBI:456216"/>
        <dbReference type="EC" id="2.7.11.1"/>
    </reaction>
</comment>
<name>Q6BUI6_DEBHA</name>
<dbReference type="PROSITE" id="PS50011">
    <property type="entry name" value="PROTEIN_KINASE_DOM"/>
    <property type="match status" value="1"/>
</dbReference>
<evidence type="ECO:0000313" key="6">
    <source>
        <dbReference type="EMBL" id="CAG86204.2"/>
    </source>
</evidence>
<dbReference type="Gene3D" id="3.30.200.20">
    <property type="entry name" value="Phosphorylase Kinase, domain 1"/>
    <property type="match status" value="1"/>
</dbReference>
<dbReference type="SUPFAM" id="SSF56112">
    <property type="entry name" value="Protein kinase-like (PK-like)"/>
    <property type="match status" value="1"/>
</dbReference>
<dbReference type="InterPro" id="IPR000719">
    <property type="entry name" value="Prot_kinase_dom"/>
</dbReference>
<keyword evidence="7" id="KW-1185">Reference proteome</keyword>
<dbReference type="KEGG" id="dha:DEHA2C10362g"/>
<dbReference type="OrthoDB" id="1668230at2759"/>
<feature type="region of interest" description="Disordered" evidence="4">
    <location>
        <begin position="386"/>
        <end position="432"/>
    </location>
</feature>
<accession>Q6BUI6</accession>
<dbReference type="GO" id="GO:0005524">
    <property type="term" value="F:ATP binding"/>
    <property type="evidence" value="ECO:0007669"/>
    <property type="project" value="InterPro"/>
</dbReference>
<protein>
    <recommendedName>
        <fullName evidence="1">non-specific serine/threonine protein kinase</fullName>
        <ecNumber evidence="1">2.7.11.1</ecNumber>
    </recommendedName>
</protein>
<feature type="domain" description="Protein kinase" evidence="5">
    <location>
        <begin position="460"/>
        <end position="652"/>
    </location>
</feature>
<dbReference type="InterPro" id="IPR011009">
    <property type="entry name" value="Kinase-like_dom_sf"/>
</dbReference>
<evidence type="ECO:0000256" key="2">
    <source>
        <dbReference type="ARBA" id="ARBA00047899"/>
    </source>
</evidence>
<proteinExistence type="predicted"/>
<dbReference type="Proteomes" id="UP000000599">
    <property type="component" value="Chromosome C"/>
</dbReference>
<dbReference type="EMBL" id="CR382135">
    <property type="protein sequence ID" value="CAG86204.2"/>
    <property type="molecule type" value="Genomic_DNA"/>
</dbReference>